<dbReference type="GO" id="GO:0004856">
    <property type="term" value="F:D-xylulokinase activity"/>
    <property type="evidence" value="ECO:0007669"/>
    <property type="project" value="UniProtKB-UniRule"/>
</dbReference>
<dbReference type="Proteomes" id="UP001652628">
    <property type="component" value="Chromosome 2L"/>
</dbReference>
<evidence type="ECO:0000259" key="5">
    <source>
        <dbReference type="Pfam" id="PF00370"/>
    </source>
</evidence>
<evidence type="ECO:0000256" key="1">
    <source>
        <dbReference type="ARBA" id="ARBA00009156"/>
    </source>
</evidence>
<comment type="function">
    <text evidence="4">Phosphorylates D-xylulose to produce D-xylulose 5-phosphate, a molecule that may play an important role in the regulation of glucose metabolism and lipogenesis.</text>
</comment>
<keyword evidence="4" id="KW-0067">ATP-binding</keyword>
<dbReference type="SUPFAM" id="SSF53067">
    <property type="entry name" value="Actin-like ATPase domain"/>
    <property type="match status" value="2"/>
</dbReference>
<accession>A0AB39ZY54</accession>
<keyword evidence="4" id="KW-0119">Carbohydrate metabolism</keyword>
<dbReference type="GO" id="GO:0042732">
    <property type="term" value="P:D-xylose metabolic process"/>
    <property type="evidence" value="ECO:0007669"/>
    <property type="project" value="UniProtKB-UniRule"/>
</dbReference>
<comment type="catalytic activity">
    <reaction evidence="4">
        <text>D-xylulose + ATP = D-xylulose 5-phosphate + ADP + H(+)</text>
        <dbReference type="Rhea" id="RHEA:10964"/>
        <dbReference type="ChEBI" id="CHEBI:15378"/>
        <dbReference type="ChEBI" id="CHEBI:17140"/>
        <dbReference type="ChEBI" id="CHEBI:30616"/>
        <dbReference type="ChEBI" id="CHEBI:57737"/>
        <dbReference type="ChEBI" id="CHEBI:456216"/>
        <dbReference type="EC" id="2.7.1.17"/>
    </reaction>
</comment>
<dbReference type="CDD" id="cd07776">
    <property type="entry name" value="ASKHA_NBD_FGGY_SpXK-like"/>
    <property type="match status" value="1"/>
</dbReference>
<reference evidence="7" key="1">
    <citation type="submission" date="2025-05" db="UniProtKB">
        <authorList>
            <consortium name="RefSeq"/>
        </authorList>
    </citation>
    <scope>NUCLEOTIDE SEQUENCE [LARGE SCALE GENOMIC DNA]</scope>
</reference>
<feature type="domain" description="Carbohydrate kinase FGGY C-terminal" evidence="6">
    <location>
        <begin position="300"/>
        <end position="494"/>
    </location>
</feature>
<protein>
    <recommendedName>
        <fullName evidence="4">Xylulose kinase</fullName>
        <ecNumber evidence="4">2.7.1.17</ecNumber>
    </recommendedName>
</protein>
<dbReference type="AlphaFoldDB" id="A0AB39ZY54"/>
<dbReference type="RefSeq" id="XP_016945521.1">
    <property type="nucleotide sequence ID" value="XM_017090032.4"/>
</dbReference>
<comment type="similarity">
    <text evidence="1 4">Belongs to the FGGY kinase family.</text>
</comment>
<evidence type="ECO:0000259" key="6">
    <source>
        <dbReference type="Pfam" id="PF02782"/>
    </source>
</evidence>
<evidence type="ECO:0000256" key="3">
    <source>
        <dbReference type="ARBA" id="ARBA00022777"/>
    </source>
</evidence>
<evidence type="ECO:0000256" key="2">
    <source>
        <dbReference type="ARBA" id="ARBA00022679"/>
    </source>
</evidence>
<dbReference type="Pfam" id="PF02782">
    <property type="entry name" value="FGGY_C"/>
    <property type="match status" value="1"/>
</dbReference>
<keyword evidence="4" id="KW-0547">Nucleotide-binding</keyword>
<organism evidence="7 8">
    <name type="scientific">Drosophila suzukii</name>
    <name type="common">Spotted-wing drosophila fruit fly</name>
    <dbReference type="NCBI Taxonomy" id="28584"/>
    <lineage>
        <taxon>Eukaryota</taxon>
        <taxon>Metazoa</taxon>
        <taxon>Ecdysozoa</taxon>
        <taxon>Arthropoda</taxon>
        <taxon>Hexapoda</taxon>
        <taxon>Insecta</taxon>
        <taxon>Pterygota</taxon>
        <taxon>Neoptera</taxon>
        <taxon>Endopterygota</taxon>
        <taxon>Diptera</taxon>
        <taxon>Brachycera</taxon>
        <taxon>Muscomorpha</taxon>
        <taxon>Ephydroidea</taxon>
        <taxon>Drosophilidae</taxon>
        <taxon>Drosophila</taxon>
        <taxon>Sophophora</taxon>
    </lineage>
</organism>
<dbReference type="GO" id="GO:0005524">
    <property type="term" value="F:ATP binding"/>
    <property type="evidence" value="ECO:0007669"/>
    <property type="project" value="UniProtKB-KW"/>
</dbReference>
<dbReference type="GO" id="GO:0005997">
    <property type="term" value="P:xylulose metabolic process"/>
    <property type="evidence" value="ECO:0007669"/>
    <property type="project" value="UniProtKB-UniRule"/>
</dbReference>
<feature type="domain" description="Carbohydrate kinase FGGY N-terminal" evidence="5">
    <location>
        <begin position="135"/>
        <end position="287"/>
    </location>
</feature>
<dbReference type="InterPro" id="IPR043129">
    <property type="entry name" value="ATPase_NBD"/>
</dbReference>
<gene>
    <name evidence="8" type="primary">LOC108021349</name>
</gene>
<evidence type="ECO:0000256" key="4">
    <source>
        <dbReference type="RuleBase" id="RU367058"/>
    </source>
</evidence>
<keyword evidence="2 4" id="KW-0808">Transferase</keyword>
<sequence length="573" mass="64263">MCHRRKQDYSGNSYLGLHLGTQLLRALILDSNLKVAYVAQIRYDVDLPEFKTVNGILPDGEPGEYLANPVMWVKALDMLMDCLVKQGADLHSVASVAGAAQQHGCVFWSDLGLRRLCNLNAHLQLHEQLNESAFELTRTPTWRDSSTDKQVHEMEHAVGGPAELSSITGSRAYARFTGPQIRKIHSQCPEHYERTSRISLISSFLASLLIGGMASIDFTDGSGMNLMDIRRKKWSPECLDACAPGLARRLMKPIPSNRLQGRIADYYVRRWNFRPDCMVVASAGSKASELAGLLVEKDFLMLSLDTSDVVVMPLKRAPRLEDGHVMCHPTRTDEYMGVLCFHNGALTRKAVCEEVANGSWMRFYEMLGDTPPGNNGNVAVHFRDREIIPIAQGTLRWAAGIDFMSAECLQGLPAFDTPEIEVRAVIEGQIMHHYAIAREMGFHKSKYTKVIVVGEDSRSQQVQQIVADIFDAPVYQRSGVEVSLLGCAFRARYAFYEHRESNCNCRSCKMPKGRQPRLSYEEFFRNIPSGLHLAAEPTPGSEKIYTPLIARCTQICRLLAAKSSVYFYQDEEE</sequence>
<name>A0AB39ZY54_DROSZ</name>
<dbReference type="InterPro" id="IPR018485">
    <property type="entry name" value="FGGY_C"/>
</dbReference>
<evidence type="ECO:0000313" key="7">
    <source>
        <dbReference type="Proteomes" id="UP001652628"/>
    </source>
</evidence>
<reference evidence="8" key="2">
    <citation type="submission" date="2025-08" db="UniProtKB">
        <authorList>
            <consortium name="RefSeq"/>
        </authorList>
    </citation>
    <scope>IDENTIFICATION</scope>
</reference>
<dbReference type="Gene3D" id="3.30.420.40">
    <property type="match status" value="2"/>
</dbReference>
<dbReference type="EC" id="2.7.1.17" evidence="4"/>
<dbReference type="InterPro" id="IPR018484">
    <property type="entry name" value="FGGY_N"/>
</dbReference>
<dbReference type="Pfam" id="PF00370">
    <property type="entry name" value="FGGY_N"/>
    <property type="match status" value="1"/>
</dbReference>
<keyword evidence="3 4" id="KW-0418">Kinase</keyword>
<dbReference type="InterPro" id="IPR042024">
    <property type="entry name" value="D-XK_euk"/>
</dbReference>
<evidence type="ECO:0000313" key="8">
    <source>
        <dbReference type="RefSeq" id="XP_016945521.1"/>
    </source>
</evidence>
<keyword evidence="7" id="KW-1185">Reference proteome</keyword>
<dbReference type="GeneID" id="108021349"/>
<proteinExistence type="inferred from homology"/>
<dbReference type="GO" id="GO:0005829">
    <property type="term" value="C:cytosol"/>
    <property type="evidence" value="ECO:0007669"/>
    <property type="project" value="TreeGrafter"/>
</dbReference>
<dbReference type="PANTHER" id="PTHR10196">
    <property type="entry name" value="SUGAR KINASE"/>
    <property type="match status" value="1"/>
</dbReference>
<keyword evidence="4" id="KW-0859">Xylose metabolism</keyword>
<dbReference type="PANTHER" id="PTHR10196:SF57">
    <property type="entry name" value="XYLULOSE KINASE"/>
    <property type="match status" value="1"/>
</dbReference>